<feature type="domain" description="HTH araC/xylS-type" evidence="4">
    <location>
        <begin position="194"/>
        <end position="292"/>
    </location>
</feature>
<evidence type="ECO:0000256" key="1">
    <source>
        <dbReference type="ARBA" id="ARBA00023015"/>
    </source>
</evidence>
<dbReference type="PANTHER" id="PTHR43280:SF28">
    <property type="entry name" value="HTH-TYPE TRANSCRIPTIONAL ACTIVATOR RHAS"/>
    <property type="match status" value="1"/>
</dbReference>
<evidence type="ECO:0000313" key="6">
    <source>
        <dbReference type="Proteomes" id="UP000187172"/>
    </source>
</evidence>
<evidence type="ECO:0000256" key="3">
    <source>
        <dbReference type="ARBA" id="ARBA00023163"/>
    </source>
</evidence>
<keyword evidence="6" id="KW-1185">Reference proteome</keyword>
<proteinExistence type="predicted"/>
<keyword evidence="3" id="KW-0804">Transcription</keyword>
<keyword evidence="1" id="KW-0805">Transcription regulation</keyword>
<dbReference type="Pfam" id="PF12833">
    <property type="entry name" value="HTH_18"/>
    <property type="match status" value="1"/>
</dbReference>
<evidence type="ECO:0000313" key="5">
    <source>
        <dbReference type="EMBL" id="OMF58600.1"/>
    </source>
</evidence>
<dbReference type="STRING" id="297318.BK138_08830"/>
<dbReference type="PANTHER" id="PTHR43280">
    <property type="entry name" value="ARAC-FAMILY TRANSCRIPTIONAL REGULATOR"/>
    <property type="match status" value="1"/>
</dbReference>
<dbReference type="InterPro" id="IPR009057">
    <property type="entry name" value="Homeodomain-like_sf"/>
</dbReference>
<comment type="caution">
    <text evidence="5">The sequence shown here is derived from an EMBL/GenBank/DDBJ whole genome shotgun (WGS) entry which is preliminary data.</text>
</comment>
<dbReference type="PROSITE" id="PS01124">
    <property type="entry name" value="HTH_ARAC_FAMILY_2"/>
    <property type="match status" value="1"/>
</dbReference>
<dbReference type="InterPro" id="IPR020449">
    <property type="entry name" value="Tscrpt_reg_AraC-type_HTH"/>
</dbReference>
<dbReference type="AlphaFoldDB" id="A0A1R1F3I9"/>
<dbReference type="InterPro" id="IPR018060">
    <property type="entry name" value="HTH_AraC"/>
</dbReference>
<dbReference type="Gene3D" id="1.10.10.60">
    <property type="entry name" value="Homeodomain-like"/>
    <property type="match status" value="2"/>
</dbReference>
<dbReference type="InterPro" id="IPR018062">
    <property type="entry name" value="HTH_AraC-typ_CS"/>
</dbReference>
<gene>
    <name evidence="5" type="ORF">BK138_08830</name>
</gene>
<protein>
    <submittedName>
        <fullName evidence="5">AraC family transcriptional regulator</fullName>
    </submittedName>
</protein>
<organism evidence="5 6">
    <name type="scientific">Paenibacillus rhizosphaerae</name>
    <dbReference type="NCBI Taxonomy" id="297318"/>
    <lineage>
        <taxon>Bacteria</taxon>
        <taxon>Bacillati</taxon>
        <taxon>Bacillota</taxon>
        <taxon>Bacilli</taxon>
        <taxon>Bacillales</taxon>
        <taxon>Paenibacillaceae</taxon>
        <taxon>Paenibacillus</taxon>
    </lineage>
</organism>
<dbReference type="Pfam" id="PF02311">
    <property type="entry name" value="AraC_binding"/>
    <property type="match status" value="1"/>
</dbReference>
<dbReference type="GO" id="GO:0043565">
    <property type="term" value="F:sequence-specific DNA binding"/>
    <property type="evidence" value="ECO:0007669"/>
    <property type="project" value="InterPro"/>
</dbReference>
<keyword evidence="2" id="KW-0238">DNA-binding</keyword>
<reference evidence="5 6" key="1">
    <citation type="submission" date="2016-11" db="EMBL/GenBank/DDBJ databases">
        <title>Paenibacillus species isolates.</title>
        <authorList>
            <person name="Beno S.M."/>
        </authorList>
    </citation>
    <scope>NUCLEOTIDE SEQUENCE [LARGE SCALE GENOMIC DNA]</scope>
    <source>
        <strain evidence="5 6">FSL R5-0378</strain>
    </source>
</reference>
<accession>A0A1R1F3I9</accession>
<dbReference type="SUPFAM" id="SSF46689">
    <property type="entry name" value="Homeodomain-like"/>
    <property type="match status" value="2"/>
</dbReference>
<dbReference type="InterPro" id="IPR003313">
    <property type="entry name" value="AraC-bd"/>
</dbReference>
<dbReference type="SMART" id="SM00342">
    <property type="entry name" value="HTH_ARAC"/>
    <property type="match status" value="1"/>
</dbReference>
<dbReference type="InterPro" id="IPR037923">
    <property type="entry name" value="HTH-like"/>
</dbReference>
<dbReference type="InterPro" id="IPR014710">
    <property type="entry name" value="RmlC-like_jellyroll"/>
</dbReference>
<dbReference type="PROSITE" id="PS00041">
    <property type="entry name" value="HTH_ARAC_FAMILY_1"/>
    <property type="match status" value="1"/>
</dbReference>
<sequence length="304" mass="34945">MNRETLRENRVHGHPLYPVSIYPRVEQLNGQSILDCHWHDEMEFIVLHQGSAVFQLDMTYVEVRAGEALFVNSGEIHSGMLASQEPCIFSAVVFSADLLSSPDFDIIQEKYIDPLLKKSFMPRQHITGNSEWEKDILDSLHRIICENEAKVPAYELSTKAHLLRIFALLSAQAPLGENSKSRPTGSHDKVERLKTALHYIHDHYAEPLKLKELAGQINMSEGHFCRFFKQMTQKSPVEYVNHYRVLKACKLLENTDKKIVEVAMDVGFDNLSYFITVFKHHKGCTPSKYRKPFEEQAYVLTEPV</sequence>
<dbReference type="CDD" id="cd02208">
    <property type="entry name" value="cupin_RmlC-like"/>
    <property type="match status" value="1"/>
</dbReference>
<dbReference type="SUPFAM" id="SSF51215">
    <property type="entry name" value="Regulatory protein AraC"/>
    <property type="match status" value="1"/>
</dbReference>
<dbReference type="Gene3D" id="2.60.120.10">
    <property type="entry name" value="Jelly Rolls"/>
    <property type="match status" value="1"/>
</dbReference>
<dbReference type="RefSeq" id="WP_076168440.1">
    <property type="nucleotide sequence ID" value="NZ_MRTP01000001.1"/>
</dbReference>
<dbReference type="PRINTS" id="PR00032">
    <property type="entry name" value="HTHARAC"/>
</dbReference>
<evidence type="ECO:0000259" key="4">
    <source>
        <dbReference type="PROSITE" id="PS01124"/>
    </source>
</evidence>
<dbReference type="EMBL" id="MRTP01000001">
    <property type="protein sequence ID" value="OMF58600.1"/>
    <property type="molecule type" value="Genomic_DNA"/>
</dbReference>
<name>A0A1R1F3I9_9BACL</name>
<dbReference type="Proteomes" id="UP000187172">
    <property type="component" value="Unassembled WGS sequence"/>
</dbReference>
<evidence type="ECO:0000256" key="2">
    <source>
        <dbReference type="ARBA" id="ARBA00023125"/>
    </source>
</evidence>
<dbReference type="GO" id="GO:0003700">
    <property type="term" value="F:DNA-binding transcription factor activity"/>
    <property type="evidence" value="ECO:0007669"/>
    <property type="project" value="InterPro"/>
</dbReference>